<accession>A0A379DGE4</accession>
<sequence>MVAHDYVGEYDSEDFGYIIKSGHDKNAPTKNYIAYPKKKK</sequence>
<dbReference type="AlphaFoldDB" id="A0A379DGE4"/>
<protein>
    <submittedName>
        <fullName evidence="1">Uncharacterized protein</fullName>
    </submittedName>
</protein>
<gene>
    <name evidence="1" type="ORF">NCTC13100_00535</name>
</gene>
<dbReference type="Proteomes" id="UP000254263">
    <property type="component" value="Unassembled WGS sequence"/>
</dbReference>
<name>A0A379DGE4_9PORP</name>
<reference evidence="1 2" key="1">
    <citation type="submission" date="2018-06" db="EMBL/GenBank/DDBJ databases">
        <authorList>
            <consortium name="Pathogen Informatics"/>
            <person name="Doyle S."/>
        </authorList>
    </citation>
    <scope>NUCLEOTIDE SEQUENCE [LARGE SCALE GENOMIC DNA]</scope>
    <source>
        <strain evidence="1 2">NCTC13100</strain>
    </source>
</reference>
<proteinExistence type="predicted"/>
<organism evidence="1 2">
    <name type="scientific">Porphyromonas macacae</name>
    <dbReference type="NCBI Taxonomy" id="28115"/>
    <lineage>
        <taxon>Bacteria</taxon>
        <taxon>Pseudomonadati</taxon>
        <taxon>Bacteroidota</taxon>
        <taxon>Bacteroidia</taxon>
        <taxon>Bacteroidales</taxon>
        <taxon>Porphyromonadaceae</taxon>
        <taxon>Porphyromonas</taxon>
    </lineage>
</organism>
<dbReference type="EMBL" id="UGTI01000001">
    <property type="protein sequence ID" value="SUB77411.1"/>
    <property type="molecule type" value="Genomic_DNA"/>
</dbReference>
<evidence type="ECO:0000313" key="1">
    <source>
        <dbReference type="EMBL" id="SUB77411.1"/>
    </source>
</evidence>
<evidence type="ECO:0000313" key="2">
    <source>
        <dbReference type="Proteomes" id="UP000254263"/>
    </source>
</evidence>